<dbReference type="AlphaFoldDB" id="A0A553E623"/>
<protein>
    <submittedName>
        <fullName evidence="4">GNAT family N-acetyltransferase</fullName>
    </submittedName>
</protein>
<dbReference type="PANTHER" id="PTHR43877">
    <property type="entry name" value="AMINOALKYLPHOSPHONATE N-ACETYLTRANSFERASE-RELATED-RELATED"/>
    <property type="match status" value="1"/>
</dbReference>
<dbReference type="PANTHER" id="PTHR43877:SF2">
    <property type="entry name" value="AMINOALKYLPHOSPHONATE N-ACETYLTRANSFERASE-RELATED"/>
    <property type="match status" value="1"/>
</dbReference>
<dbReference type="InterPro" id="IPR050832">
    <property type="entry name" value="Bact_Acetyltransf"/>
</dbReference>
<name>A0A553E623_9FLAO</name>
<dbReference type="SUPFAM" id="SSF55729">
    <property type="entry name" value="Acyl-CoA N-acyltransferases (Nat)"/>
    <property type="match status" value="1"/>
</dbReference>
<dbReference type="GO" id="GO:0016747">
    <property type="term" value="F:acyltransferase activity, transferring groups other than amino-acyl groups"/>
    <property type="evidence" value="ECO:0007669"/>
    <property type="project" value="InterPro"/>
</dbReference>
<dbReference type="InterPro" id="IPR016181">
    <property type="entry name" value="Acyl_CoA_acyltransferase"/>
</dbReference>
<gene>
    <name evidence="4" type="ORF">FNW21_06760</name>
</gene>
<sequence>MPQTTTIELTTLPQMLAQIAMIRHLYPKLEQATYEAYLQEMIPHNYTQVAVFEDATCIGISGCWSGIKLWSGKYVEVDNFIVHPNHRSKGVGKLLTDFVHQKALDLGCSMIVLDAFTGNYTAHRFYYNQGYEPRGFHFIKMLDEEKLT</sequence>
<comment type="caution">
    <text evidence="4">The sequence shown here is derived from an EMBL/GenBank/DDBJ whole genome shotgun (WGS) entry which is preliminary data.</text>
</comment>
<evidence type="ECO:0000256" key="1">
    <source>
        <dbReference type="ARBA" id="ARBA00022679"/>
    </source>
</evidence>
<dbReference type="Pfam" id="PF00583">
    <property type="entry name" value="Acetyltransf_1"/>
    <property type="match status" value="1"/>
</dbReference>
<dbReference type="InterPro" id="IPR000182">
    <property type="entry name" value="GNAT_dom"/>
</dbReference>
<accession>A0A553E623</accession>
<dbReference type="Gene3D" id="3.40.630.30">
    <property type="match status" value="1"/>
</dbReference>
<evidence type="ECO:0000256" key="2">
    <source>
        <dbReference type="ARBA" id="ARBA00023315"/>
    </source>
</evidence>
<proteinExistence type="predicted"/>
<keyword evidence="5" id="KW-1185">Reference proteome</keyword>
<evidence type="ECO:0000313" key="5">
    <source>
        <dbReference type="Proteomes" id="UP000316371"/>
    </source>
</evidence>
<dbReference type="RefSeq" id="WP_144255983.1">
    <property type="nucleotide sequence ID" value="NZ_VJZT01000005.1"/>
</dbReference>
<dbReference type="EMBL" id="VJZT01000005">
    <property type="protein sequence ID" value="TRX40425.1"/>
    <property type="molecule type" value="Genomic_DNA"/>
</dbReference>
<dbReference type="CDD" id="cd04301">
    <property type="entry name" value="NAT_SF"/>
    <property type="match status" value="1"/>
</dbReference>
<dbReference type="PROSITE" id="PS51186">
    <property type="entry name" value="GNAT"/>
    <property type="match status" value="1"/>
</dbReference>
<dbReference type="Proteomes" id="UP000316371">
    <property type="component" value="Unassembled WGS sequence"/>
</dbReference>
<reference evidence="4 5" key="1">
    <citation type="submission" date="2019-07" db="EMBL/GenBank/DDBJ databases">
        <title>Novel species of Flavobacterium.</title>
        <authorList>
            <person name="Liu Q."/>
            <person name="Xin Y.-H."/>
        </authorList>
    </citation>
    <scope>NUCLEOTIDE SEQUENCE [LARGE SCALE GENOMIC DNA]</scope>
    <source>
        <strain evidence="4 5">LB1R34</strain>
    </source>
</reference>
<keyword evidence="1 4" id="KW-0808">Transferase</keyword>
<feature type="domain" description="N-acetyltransferase" evidence="3">
    <location>
        <begin position="7"/>
        <end position="148"/>
    </location>
</feature>
<dbReference type="OrthoDB" id="9789603at2"/>
<organism evidence="4 5">
    <name type="scientific">Flavobacterium restrictum</name>
    <dbReference type="NCBI Taxonomy" id="2594428"/>
    <lineage>
        <taxon>Bacteria</taxon>
        <taxon>Pseudomonadati</taxon>
        <taxon>Bacteroidota</taxon>
        <taxon>Flavobacteriia</taxon>
        <taxon>Flavobacteriales</taxon>
        <taxon>Flavobacteriaceae</taxon>
        <taxon>Flavobacterium</taxon>
    </lineage>
</organism>
<evidence type="ECO:0000259" key="3">
    <source>
        <dbReference type="PROSITE" id="PS51186"/>
    </source>
</evidence>
<keyword evidence="2" id="KW-0012">Acyltransferase</keyword>
<evidence type="ECO:0000313" key="4">
    <source>
        <dbReference type="EMBL" id="TRX40425.1"/>
    </source>
</evidence>